<dbReference type="Pfam" id="PF00005">
    <property type="entry name" value="ABC_tran"/>
    <property type="match status" value="1"/>
</dbReference>
<evidence type="ECO:0000313" key="7">
    <source>
        <dbReference type="Proteomes" id="UP000244754"/>
    </source>
</evidence>
<dbReference type="SMART" id="SM00382">
    <property type="entry name" value="AAA"/>
    <property type="match status" value="1"/>
</dbReference>
<dbReference type="InterPro" id="IPR003439">
    <property type="entry name" value="ABC_transporter-like_ATP-bd"/>
</dbReference>
<dbReference type="GO" id="GO:0016887">
    <property type="term" value="F:ATP hydrolysis activity"/>
    <property type="evidence" value="ECO:0007669"/>
    <property type="project" value="InterPro"/>
</dbReference>
<dbReference type="KEGG" id="clia:C3E79_07175"/>
<accession>A0A2S0WEU1</accession>
<proteinExistence type="predicted"/>
<reference evidence="7" key="1">
    <citation type="submission" date="2018-01" db="EMBL/GenBank/DDBJ databases">
        <authorList>
            <person name="Li J."/>
        </authorList>
    </citation>
    <scope>NUCLEOTIDE SEQUENCE [LARGE SCALE GENOMIC DNA]</scope>
    <source>
        <strain evidence="7">2184</strain>
    </source>
</reference>
<gene>
    <name evidence="6" type="ORF">C3E79_07175</name>
</gene>
<keyword evidence="3" id="KW-0547">Nucleotide-binding</keyword>
<dbReference type="OrthoDB" id="9804819at2"/>
<keyword evidence="2" id="KW-0813">Transport</keyword>
<dbReference type="Gene3D" id="3.40.50.300">
    <property type="entry name" value="P-loop containing nucleotide triphosphate hydrolases"/>
    <property type="match status" value="1"/>
</dbReference>
<dbReference type="PANTHER" id="PTHR42711">
    <property type="entry name" value="ABC TRANSPORTER ATP-BINDING PROTEIN"/>
    <property type="match status" value="1"/>
</dbReference>
<evidence type="ECO:0000256" key="2">
    <source>
        <dbReference type="ARBA" id="ARBA00022448"/>
    </source>
</evidence>
<evidence type="ECO:0000256" key="5">
    <source>
        <dbReference type="ARBA" id="ARBA00023251"/>
    </source>
</evidence>
<dbReference type="InterPro" id="IPR003593">
    <property type="entry name" value="AAA+_ATPase"/>
</dbReference>
<dbReference type="InterPro" id="IPR027417">
    <property type="entry name" value="P-loop_NTPase"/>
</dbReference>
<evidence type="ECO:0000256" key="3">
    <source>
        <dbReference type="ARBA" id="ARBA00022741"/>
    </source>
</evidence>
<dbReference type="GO" id="GO:0005886">
    <property type="term" value="C:plasma membrane"/>
    <property type="evidence" value="ECO:0007669"/>
    <property type="project" value="UniProtKB-SubCell"/>
</dbReference>
<evidence type="ECO:0000256" key="1">
    <source>
        <dbReference type="ARBA" id="ARBA00004202"/>
    </source>
</evidence>
<name>A0A2S0WEU1_9CORY</name>
<dbReference type="Proteomes" id="UP000244754">
    <property type="component" value="Chromosome"/>
</dbReference>
<protein>
    <submittedName>
        <fullName evidence="6">Uncharacterized protein</fullName>
    </submittedName>
</protein>
<dbReference type="AlphaFoldDB" id="A0A2S0WEU1"/>
<dbReference type="InterPro" id="IPR050763">
    <property type="entry name" value="ABC_transporter_ATP-binding"/>
</dbReference>
<sequence length="310" mass="33832">MTTMKENVLVTAANIDVRRGSRSVFQGASLELVAGNIYAIAGPNGAGKTTLLDVITGLLPPEKGDIYLLGRTPPLTDGDSLKEIKVLRQDGRPFSDLTVRDFISFVEQVDGVEIDVHRERFGLSTSLLDQKVSSLSGGEAKRLQLLTTVVSEPSVVILDEPTTGLDPTSREILWNEIRRLRDHGALILLVTHYLEEMESLADALIYIKAGKVHGPYPLSELKADFGYVITFDFTDEAAVSAFVTKLPSDAVYHEVRELTLRIDVRNSSEALAMVACVSGDSSARKLVQDFAVSTTTLATVLQKLEEAEEL</sequence>
<keyword evidence="5" id="KW-0046">Antibiotic resistance</keyword>
<evidence type="ECO:0000313" key="6">
    <source>
        <dbReference type="EMBL" id="AWB84288.1"/>
    </source>
</evidence>
<dbReference type="GO" id="GO:0046677">
    <property type="term" value="P:response to antibiotic"/>
    <property type="evidence" value="ECO:0007669"/>
    <property type="project" value="UniProtKB-KW"/>
</dbReference>
<organism evidence="6 7">
    <name type="scientific">Corynebacterium liangguodongii</name>
    <dbReference type="NCBI Taxonomy" id="2079535"/>
    <lineage>
        <taxon>Bacteria</taxon>
        <taxon>Bacillati</taxon>
        <taxon>Actinomycetota</taxon>
        <taxon>Actinomycetes</taxon>
        <taxon>Mycobacteriales</taxon>
        <taxon>Corynebacteriaceae</taxon>
        <taxon>Corynebacterium</taxon>
    </lineage>
</organism>
<dbReference type="GO" id="GO:0005524">
    <property type="term" value="F:ATP binding"/>
    <property type="evidence" value="ECO:0007669"/>
    <property type="project" value="UniProtKB-KW"/>
</dbReference>
<comment type="subcellular location">
    <subcellularLocation>
        <location evidence="1">Cell membrane</location>
        <topology evidence="1">Peripheral membrane protein</topology>
    </subcellularLocation>
</comment>
<dbReference type="CDD" id="cd03230">
    <property type="entry name" value="ABC_DR_subfamily_A"/>
    <property type="match status" value="1"/>
</dbReference>
<keyword evidence="4" id="KW-0067">ATP-binding</keyword>
<dbReference type="SUPFAM" id="SSF52540">
    <property type="entry name" value="P-loop containing nucleoside triphosphate hydrolases"/>
    <property type="match status" value="1"/>
</dbReference>
<keyword evidence="7" id="KW-1185">Reference proteome</keyword>
<dbReference type="PROSITE" id="PS50893">
    <property type="entry name" value="ABC_TRANSPORTER_2"/>
    <property type="match status" value="1"/>
</dbReference>
<dbReference type="EMBL" id="CP026948">
    <property type="protein sequence ID" value="AWB84288.1"/>
    <property type="molecule type" value="Genomic_DNA"/>
</dbReference>
<evidence type="ECO:0000256" key="4">
    <source>
        <dbReference type="ARBA" id="ARBA00022840"/>
    </source>
</evidence>
<dbReference type="RefSeq" id="WP_108404297.1">
    <property type="nucleotide sequence ID" value="NZ_CP026948.1"/>
</dbReference>
<dbReference type="PANTHER" id="PTHR42711:SF17">
    <property type="entry name" value="ABC TRANSPORTER ATP-BINDING PROTEIN"/>
    <property type="match status" value="1"/>
</dbReference>
<dbReference type="InterPro" id="IPR017871">
    <property type="entry name" value="ABC_transporter-like_CS"/>
</dbReference>
<dbReference type="PROSITE" id="PS00211">
    <property type="entry name" value="ABC_TRANSPORTER_1"/>
    <property type="match status" value="1"/>
</dbReference>